<dbReference type="AlphaFoldDB" id="A0AAP0R5G1"/>
<organism evidence="1 3">
    <name type="scientific">Liquidambar formosana</name>
    <name type="common">Formosan gum</name>
    <dbReference type="NCBI Taxonomy" id="63359"/>
    <lineage>
        <taxon>Eukaryota</taxon>
        <taxon>Viridiplantae</taxon>
        <taxon>Streptophyta</taxon>
        <taxon>Embryophyta</taxon>
        <taxon>Tracheophyta</taxon>
        <taxon>Spermatophyta</taxon>
        <taxon>Magnoliopsida</taxon>
        <taxon>eudicotyledons</taxon>
        <taxon>Gunneridae</taxon>
        <taxon>Pentapetalae</taxon>
        <taxon>Saxifragales</taxon>
        <taxon>Altingiaceae</taxon>
        <taxon>Liquidambar</taxon>
    </lineage>
</organism>
<reference evidence="1 3" key="1">
    <citation type="journal article" date="2024" name="Plant J.">
        <title>Genome sequences and population genomics reveal climatic adaptation and genomic divergence between two closely related sweetgum species.</title>
        <authorList>
            <person name="Xu W.Q."/>
            <person name="Ren C.Q."/>
            <person name="Zhang X.Y."/>
            <person name="Comes H.P."/>
            <person name="Liu X.H."/>
            <person name="Li Y.G."/>
            <person name="Kettle C.J."/>
            <person name="Jalonen R."/>
            <person name="Gaisberger H."/>
            <person name="Ma Y.Z."/>
            <person name="Qiu Y.X."/>
        </authorList>
    </citation>
    <scope>NUCLEOTIDE SEQUENCE [LARGE SCALE GENOMIC DNA]</scope>
    <source>
        <strain evidence="1">Hangzhou</strain>
    </source>
</reference>
<dbReference type="EMBL" id="JBBPBK010000015">
    <property type="protein sequence ID" value="KAK9268829.1"/>
    <property type="molecule type" value="Genomic_DNA"/>
</dbReference>
<dbReference type="EMBL" id="JBBPBK010000015">
    <property type="protein sequence ID" value="KAK9269373.1"/>
    <property type="molecule type" value="Genomic_DNA"/>
</dbReference>
<evidence type="ECO:0000313" key="2">
    <source>
        <dbReference type="EMBL" id="KAK9269373.1"/>
    </source>
</evidence>
<dbReference type="Proteomes" id="UP001415857">
    <property type="component" value="Unassembled WGS sequence"/>
</dbReference>
<comment type="caution">
    <text evidence="1">The sequence shown here is derived from an EMBL/GenBank/DDBJ whole genome shotgun (WGS) entry which is preliminary data.</text>
</comment>
<evidence type="ECO:0000313" key="1">
    <source>
        <dbReference type="EMBL" id="KAK9268829.1"/>
    </source>
</evidence>
<keyword evidence="3" id="KW-1185">Reference proteome</keyword>
<evidence type="ECO:0000313" key="3">
    <source>
        <dbReference type="Proteomes" id="UP001415857"/>
    </source>
</evidence>
<name>A0AAP0R5G1_LIQFO</name>
<gene>
    <name evidence="1" type="ORF">L1049_000593</name>
    <name evidence="2" type="ORF">L1049_001145</name>
</gene>
<dbReference type="InterPro" id="IPR022251">
    <property type="entry name" value="DUF3774_wound-induced"/>
</dbReference>
<proteinExistence type="predicted"/>
<sequence>MRPIEKACVAVTLAAAVGLKEHGIKLKLPALKQKWTTIGSSTREVRLIPGAFDASNEVNTTGYEKHKAAEGSLRMVIYLSCWGPY</sequence>
<accession>A0AAP0R5G1</accession>
<protein>
    <submittedName>
        <fullName evidence="1">Uncharacterized protein</fullName>
    </submittedName>
</protein>
<reference evidence="1" key="2">
    <citation type="submission" date="2024-04" db="EMBL/GenBank/DDBJ databases">
        <authorList>
            <person name="Xu W."/>
            <person name="Ren C."/>
        </authorList>
    </citation>
    <scope>NUCLEOTIDE SEQUENCE</scope>
    <source>
        <strain evidence="1">Hangzhou</strain>
        <tissue evidence="1">Leaves</tissue>
    </source>
</reference>
<dbReference type="Pfam" id="PF12609">
    <property type="entry name" value="DUF3774"/>
    <property type="match status" value="1"/>
</dbReference>